<keyword evidence="1" id="KW-0786">Thiamine pyrophosphate</keyword>
<evidence type="ECO:0000259" key="2">
    <source>
        <dbReference type="Pfam" id="PF02780"/>
    </source>
</evidence>
<keyword evidence="3" id="KW-0560">Oxidoreductase</keyword>
<dbReference type="InterPro" id="IPR009014">
    <property type="entry name" value="Transketo_C/PFOR_II"/>
</dbReference>
<dbReference type="Proteomes" id="UP000254863">
    <property type="component" value="Unassembled WGS sequence"/>
</dbReference>
<dbReference type="Gene3D" id="3.40.50.920">
    <property type="match status" value="1"/>
</dbReference>
<name>A0A7H4N3D5_9ENTR</name>
<dbReference type="AlphaFoldDB" id="A0A7H4N3D5"/>
<protein>
    <submittedName>
        <fullName evidence="3">Transketolase</fullName>
        <ecNumber evidence="3">1.2.4.4</ecNumber>
    </submittedName>
</protein>
<evidence type="ECO:0000256" key="1">
    <source>
        <dbReference type="ARBA" id="ARBA00023052"/>
    </source>
</evidence>
<dbReference type="InterPro" id="IPR033248">
    <property type="entry name" value="Transketolase_C"/>
</dbReference>
<dbReference type="EC" id="1.2.4.4" evidence="3"/>
<gene>
    <name evidence="3" type="primary">bfmBAB</name>
    <name evidence="3" type="ORF">NCTC11685_01766</name>
</gene>
<dbReference type="EMBL" id="UGMS01000001">
    <property type="protein sequence ID" value="STV76970.1"/>
    <property type="molecule type" value="Genomic_DNA"/>
</dbReference>
<feature type="domain" description="Transketolase C-terminal" evidence="2">
    <location>
        <begin position="22"/>
        <end position="138"/>
    </location>
</feature>
<dbReference type="InterPro" id="IPR051157">
    <property type="entry name" value="PDH/Transketolase"/>
</dbReference>
<comment type="caution">
    <text evidence="3">The sequence shown here is derived from an EMBL/GenBank/DDBJ whole genome shotgun (WGS) entry which is preliminary data.</text>
</comment>
<accession>A0A7H4N3D5</accession>
<dbReference type="PANTHER" id="PTHR43825">
    <property type="entry name" value="PYRUVATE DEHYDROGENASE E1 COMPONENT"/>
    <property type="match status" value="1"/>
</dbReference>
<evidence type="ECO:0000313" key="4">
    <source>
        <dbReference type="Proteomes" id="UP000254863"/>
    </source>
</evidence>
<reference evidence="3 4" key="1">
    <citation type="submission" date="2018-06" db="EMBL/GenBank/DDBJ databases">
        <authorList>
            <consortium name="Pathogen Informatics"/>
            <person name="Doyle S."/>
        </authorList>
    </citation>
    <scope>NUCLEOTIDE SEQUENCE [LARGE SCALE GENOMIC DNA]</scope>
    <source>
        <strain evidence="3 4">NCTC11685</strain>
    </source>
</reference>
<evidence type="ECO:0000313" key="3">
    <source>
        <dbReference type="EMBL" id="STV76970.1"/>
    </source>
</evidence>
<dbReference type="PANTHER" id="PTHR43825:SF1">
    <property type="entry name" value="TRANSKETOLASE-LIKE PYRIMIDINE-BINDING DOMAIN-CONTAINING PROTEIN"/>
    <property type="match status" value="1"/>
</dbReference>
<organism evidence="3 4">
    <name type="scientific">Klebsiella michiganensis</name>
    <dbReference type="NCBI Taxonomy" id="1134687"/>
    <lineage>
        <taxon>Bacteria</taxon>
        <taxon>Pseudomonadati</taxon>
        <taxon>Pseudomonadota</taxon>
        <taxon>Gammaproteobacteria</taxon>
        <taxon>Enterobacterales</taxon>
        <taxon>Enterobacteriaceae</taxon>
        <taxon>Klebsiella/Raoultella group</taxon>
        <taxon>Klebsiella</taxon>
    </lineage>
</organism>
<dbReference type="GO" id="GO:0003863">
    <property type="term" value="F:branched-chain 2-oxo acid dehydrogenase activity"/>
    <property type="evidence" value="ECO:0007669"/>
    <property type="project" value="UniProtKB-EC"/>
</dbReference>
<proteinExistence type="predicted"/>
<sequence>MRLLRGKVPLVLDKYDYQFELGKAKLLEDGNDVLIISSGLMTMRALEAVEKLRADNISAAVLHAPTIKPLDEKTIVAQASKPGRLVVTAENHTSVGGLGEAVAALLMRKGVRCELDTVGLPDEFLLAGALPTLHDRYGHLHREDGRKKLSIACVNRFRRRVLRRRFSAFVRGFPVEALNGLFRGRLARSAIAASHRQDGEQWFVSRRILFGRFYAARHKIC</sequence>
<dbReference type="SUPFAM" id="SSF52922">
    <property type="entry name" value="TK C-terminal domain-like"/>
    <property type="match status" value="1"/>
</dbReference>
<dbReference type="Pfam" id="PF02780">
    <property type="entry name" value="Transketolase_C"/>
    <property type="match status" value="1"/>
</dbReference>